<accession>A0A0A9FM77</accession>
<reference evidence="2" key="1">
    <citation type="submission" date="2014-09" db="EMBL/GenBank/DDBJ databases">
        <authorList>
            <person name="Magalhaes I.L.F."/>
            <person name="Oliveira U."/>
            <person name="Santos F.R."/>
            <person name="Vidigal T.H.D.A."/>
            <person name="Brescovit A.D."/>
            <person name="Santos A.J."/>
        </authorList>
    </citation>
    <scope>NUCLEOTIDE SEQUENCE</scope>
    <source>
        <tissue evidence="2">Shoot tissue taken approximately 20 cm above the soil surface</tissue>
    </source>
</reference>
<dbReference type="AlphaFoldDB" id="A0A0A9FM77"/>
<sequence>MKDLIDHSRQTGSGPIGMVF</sequence>
<evidence type="ECO:0000256" key="1">
    <source>
        <dbReference type="SAM" id="MobiDB-lite"/>
    </source>
</evidence>
<evidence type="ECO:0000313" key="2">
    <source>
        <dbReference type="EMBL" id="JAE09403.1"/>
    </source>
</evidence>
<organism evidence="2">
    <name type="scientific">Arundo donax</name>
    <name type="common">Giant reed</name>
    <name type="synonym">Donax arundinaceus</name>
    <dbReference type="NCBI Taxonomy" id="35708"/>
    <lineage>
        <taxon>Eukaryota</taxon>
        <taxon>Viridiplantae</taxon>
        <taxon>Streptophyta</taxon>
        <taxon>Embryophyta</taxon>
        <taxon>Tracheophyta</taxon>
        <taxon>Spermatophyta</taxon>
        <taxon>Magnoliopsida</taxon>
        <taxon>Liliopsida</taxon>
        <taxon>Poales</taxon>
        <taxon>Poaceae</taxon>
        <taxon>PACMAD clade</taxon>
        <taxon>Arundinoideae</taxon>
        <taxon>Arundineae</taxon>
        <taxon>Arundo</taxon>
    </lineage>
</organism>
<reference evidence="2" key="2">
    <citation type="journal article" date="2015" name="Data Brief">
        <title>Shoot transcriptome of the giant reed, Arundo donax.</title>
        <authorList>
            <person name="Barrero R.A."/>
            <person name="Guerrero F.D."/>
            <person name="Moolhuijzen P."/>
            <person name="Goolsby J.A."/>
            <person name="Tidwell J."/>
            <person name="Bellgard S.E."/>
            <person name="Bellgard M.I."/>
        </authorList>
    </citation>
    <scope>NUCLEOTIDE SEQUENCE</scope>
    <source>
        <tissue evidence="2">Shoot tissue taken approximately 20 cm above the soil surface</tissue>
    </source>
</reference>
<feature type="region of interest" description="Disordered" evidence="1">
    <location>
        <begin position="1"/>
        <end position="20"/>
    </location>
</feature>
<dbReference type="EMBL" id="GBRH01188493">
    <property type="protein sequence ID" value="JAE09403.1"/>
    <property type="molecule type" value="Transcribed_RNA"/>
</dbReference>
<proteinExistence type="predicted"/>
<protein>
    <submittedName>
        <fullName evidence="2">Uncharacterized protein</fullName>
    </submittedName>
</protein>
<name>A0A0A9FM77_ARUDO</name>